<dbReference type="InterPro" id="IPR050822">
    <property type="entry name" value="Cerebellin_Synaptic_Org"/>
</dbReference>
<dbReference type="GO" id="GO:0005576">
    <property type="term" value="C:extracellular region"/>
    <property type="evidence" value="ECO:0007669"/>
    <property type="project" value="UniProtKB-SubCell"/>
</dbReference>
<dbReference type="AlphaFoldDB" id="A0A8W8J5Y0"/>
<dbReference type="EnsemblMetazoa" id="G17403.1">
    <property type="protein sequence ID" value="G17403.1:cds"/>
    <property type="gene ID" value="G17403"/>
</dbReference>
<feature type="domain" description="C1q" evidence="5">
    <location>
        <begin position="85"/>
        <end position="225"/>
    </location>
</feature>
<evidence type="ECO:0000256" key="4">
    <source>
        <dbReference type="SAM" id="Coils"/>
    </source>
</evidence>
<protein>
    <recommendedName>
        <fullName evidence="5">C1q domain-containing protein</fullName>
    </recommendedName>
</protein>
<evidence type="ECO:0000259" key="5">
    <source>
        <dbReference type="PROSITE" id="PS50871"/>
    </source>
</evidence>
<dbReference type="InterPro" id="IPR001073">
    <property type="entry name" value="C1q_dom"/>
</dbReference>
<dbReference type="PANTHER" id="PTHR22923:SF116">
    <property type="entry name" value="C1Q DOMAIN-CONTAINING PROTEIN"/>
    <property type="match status" value="1"/>
</dbReference>
<keyword evidence="2" id="KW-0964">Secreted</keyword>
<evidence type="ECO:0000256" key="2">
    <source>
        <dbReference type="ARBA" id="ARBA00022525"/>
    </source>
</evidence>
<dbReference type="SMART" id="SM00110">
    <property type="entry name" value="C1Q"/>
    <property type="match status" value="2"/>
</dbReference>
<proteinExistence type="predicted"/>
<accession>A0A8W8J5Y0</accession>
<dbReference type="PRINTS" id="PR00007">
    <property type="entry name" value="COMPLEMNTC1Q"/>
</dbReference>
<dbReference type="Gene3D" id="2.60.120.40">
    <property type="match status" value="2"/>
</dbReference>
<dbReference type="Pfam" id="PF00386">
    <property type="entry name" value="C1q"/>
    <property type="match status" value="2"/>
</dbReference>
<feature type="coiled-coil region" evidence="4">
    <location>
        <begin position="236"/>
        <end position="316"/>
    </location>
</feature>
<dbReference type="PANTHER" id="PTHR22923">
    <property type="entry name" value="CEREBELLIN-RELATED"/>
    <property type="match status" value="1"/>
</dbReference>
<reference evidence="6" key="1">
    <citation type="submission" date="2022-08" db="UniProtKB">
        <authorList>
            <consortium name="EnsemblMetazoa"/>
        </authorList>
    </citation>
    <scope>IDENTIFICATION</scope>
    <source>
        <strain evidence="6">05x7-T-G4-1.051#20</strain>
    </source>
</reference>
<evidence type="ECO:0000313" key="7">
    <source>
        <dbReference type="Proteomes" id="UP000005408"/>
    </source>
</evidence>
<comment type="subcellular location">
    <subcellularLocation>
        <location evidence="1">Secreted</location>
    </subcellularLocation>
</comment>
<keyword evidence="3" id="KW-0732">Signal</keyword>
<organism evidence="6 7">
    <name type="scientific">Magallana gigas</name>
    <name type="common">Pacific oyster</name>
    <name type="synonym">Crassostrea gigas</name>
    <dbReference type="NCBI Taxonomy" id="29159"/>
    <lineage>
        <taxon>Eukaryota</taxon>
        <taxon>Metazoa</taxon>
        <taxon>Spiralia</taxon>
        <taxon>Lophotrochozoa</taxon>
        <taxon>Mollusca</taxon>
        <taxon>Bivalvia</taxon>
        <taxon>Autobranchia</taxon>
        <taxon>Pteriomorphia</taxon>
        <taxon>Ostreida</taxon>
        <taxon>Ostreoidea</taxon>
        <taxon>Ostreidae</taxon>
        <taxon>Magallana</taxon>
    </lineage>
</organism>
<evidence type="ECO:0000256" key="1">
    <source>
        <dbReference type="ARBA" id="ARBA00004613"/>
    </source>
</evidence>
<dbReference type="PROSITE" id="PS50871">
    <property type="entry name" value="C1Q"/>
    <property type="match status" value="2"/>
</dbReference>
<dbReference type="SUPFAM" id="SSF49842">
    <property type="entry name" value="TNF-like"/>
    <property type="match status" value="2"/>
</dbReference>
<keyword evidence="7" id="KW-1185">Reference proteome</keyword>
<evidence type="ECO:0000313" key="6">
    <source>
        <dbReference type="EnsemblMetazoa" id="G17403.1:cds"/>
    </source>
</evidence>
<evidence type="ECO:0000256" key="3">
    <source>
        <dbReference type="ARBA" id="ARBA00022729"/>
    </source>
</evidence>
<dbReference type="InterPro" id="IPR008983">
    <property type="entry name" value="Tumour_necrosis_fac-like_dom"/>
</dbReference>
<dbReference type="Proteomes" id="UP000005408">
    <property type="component" value="Unassembled WGS sequence"/>
</dbReference>
<name>A0A8W8J5Y0_MAGGI</name>
<feature type="domain" description="C1q" evidence="5">
    <location>
        <begin position="418"/>
        <end position="548"/>
    </location>
</feature>
<sequence length="548" mass="61450">MAEMLQQFNVSMEDTKQGIVEGQRNLSATLSELEARHRQAFDEIRNTTVTFQADLDQYKTDCMKLSVSVSALERFRDNQTNTQSDPNQEVAFTAAVTSPSPTWNSGTLIFDVVITNVGNGYNLNTGVFTTPKEGTYVFYVSALEYITQYLKIDIVLNSVSKVRAVSDSSASYQTATNMVVLNLQKGDRVWNPCRSDDETTNSTSLNLDTLDSNNVDVFRQLLNQETIIRMTLVKNVHALMKDMLTLQEKLTAAENRISKIHTSTDHEISKLKEEVKLLKTENEFLKNNSAQVRADIDHLNENLTDLSNTLTDVKIEVRYLSITLFDINTNVRETAEILQHHNNSMENINSDIAHNDRKQSAALLELRKQHVRFIDDFRNTTRTLKADIDQFQTDQWRLSASVSSLELFRANQTNTKCDQNQEVAFTASVSLASSTWNSGTLIFDVVITNTGNGYNPSTGVFTSPRSGTYVFYVSAVEYTTQYLKIDIVINSVSKVRMMGHSSTSYQTGTNMVVLNLQKGDSVWVGYAGGTGYYTQSVPTTTFSGFLVS</sequence>
<keyword evidence="4" id="KW-0175">Coiled coil</keyword>